<comment type="caution">
    <text evidence="2">The sequence shown here is derived from an EMBL/GenBank/DDBJ whole genome shotgun (WGS) entry which is preliminary data.</text>
</comment>
<protein>
    <submittedName>
        <fullName evidence="2">Uncharacterized protein</fullName>
    </submittedName>
</protein>
<reference evidence="2 3" key="1">
    <citation type="submission" date="2020-08" db="EMBL/GenBank/DDBJ databases">
        <title>Genomic Encyclopedia of Type Strains, Phase IV (KMG-IV): sequencing the most valuable type-strain genomes for metagenomic binning, comparative biology and taxonomic classification.</title>
        <authorList>
            <person name="Goeker M."/>
        </authorList>
    </citation>
    <scope>NUCLEOTIDE SEQUENCE [LARGE SCALE GENOMIC DNA]</scope>
    <source>
        <strain evidence="2 3">DSM 44197</strain>
    </source>
</reference>
<feature type="transmembrane region" description="Helical" evidence="1">
    <location>
        <begin position="34"/>
        <end position="52"/>
    </location>
</feature>
<dbReference type="RefSeq" id="WP_182845837.1">
    <property type="nucleotide sequence ID" value="NZ_BAAALP010000095.1"/>
</dbReference>
<keyword evidence="3" id="KW-1185">Reference proteome</keyword>
<sequence>MDMTFRFVPVVPLLFLLPGVGVTGFMAVRAAPGPALGVLAVFLVAWGAAFGLRLERIRRAGGVALRLDAEGVFLAGRPRSAAPQSAPWEDVAAIVLFGSAGTGTSAPPPRFVGVRLGNGVPGDFRSLRRRLERARTRGDLDPLLRERVDKALKSVAGTAGGVGVAAYVRRRDWFLNEKALRTAVERLAPHVRVVDVDGQGDPAAWLPHREELERLAADLPDDHHRERADR</sequence>
<keyword evidence="1" id="KW-0472">Membrane</keyword>
<gene>
    <name evidence="2" type="ORF">HNR61_005320</name>
</gene>
<evidence type="ECO:0000256" key="1">
    <source>
        <dbReference type="SAM" id="Phobius"/>
    </source>
</evidence>
<dbReference type="AlphaFoldDB" id="A0A7W3QNI4"/>
<proteinExistence type="predicted"/>
<accession>A0A7W3QNI4</accession>
<keyword evidence="1" id="KW-1133">Transmembrane helix</keyword>
<evidence type="ECO:0000313" key="2">
    <source>
        <dbReference type="EMBL" id="MBA8953667.1"/>
    </source>
</evidence>
<organism evidence="2 3">
    <name type="scientific">Actinomadura namibiensis</name>
    <dbReference type="NCBI Taxonomy" id="182080"/>
    <lineage>
        <taxon>Bacteria</taxon>
        <taxon>Bacillati</taxon>
        <taxon>Actinomycetota</taxon>
        <taxon>Actinomycetes</taxon>
        <taxon>Streptosporangiales</taxon>
        <taxon>Thermomonosporaceae</taxon>
        <taxon>Actinomadura</taxon>
    </lineage>
</organism>
<keyword evidence="1" id="KW-0812">Transmembrane</keyword>
<feature type="transmembrane region" description="Helical" evidence="1">
    <location>
        <begin position="7"/>
        <end position="28"/>
    </location>
</feature>
<evidence type="ECO:0000313" key="3">
    <source>
        <dbReference type="Proteomes" id="UP000572680"/>
    </source>
</evidence>
<name>A0A7W3QNI4_ACTNM</name>
<dbReference type="EMBL" id="JACJIA010000007">
    <property type="protein sequence ID" value="MBA8953667.1"/>
    <property type="molecule type" value="Genomic_DNA"/>
</dbReference>
<dbReference type="Proteomes" id="UP000572680">
    <property type="component" value="Unassembled WGS sequence"/>
</dbReference>